<dbReference type="Proteomes" id="UP001152759">
    <property type="component" value="Chromosome 6"/>
</dbReference>
<evidence type="ECO:0000313" key="1">
    <source>
        <dbReference type="EMBL" id="CAH0392092.1"/>
    </source>
</evidence>
<sequence>MRLSTFSTDAASQLDVLGRDGDTLGVDGAQVDVFEETYEVGFASLLQDEDSGALETEVSLEIEHWRIDFLLSEITSNVVAVYVFLLLVPTATLSGKRKRKSAENQSDDTVVNNKVWRPSRDEVVKSFIIQVPSSSSMEDDLEARISHCVNANLKCPGFYYFSGRKSIFVHCLLQSKAILRGRFTERC</sequence>
<accession>A0A9P0F8A3</accession>
<proteinExistence type="predicted"/>
<dbReference type="AlphaFoldDB" id="A0A9P0F8A3"/>
<dbReference type="EMBL" id="OU963867">
    <property type="protein sequence ID" value="CAH0392092.1"/>
    <property type="molecule type" value="Genomic_DNA"/>
</dbReference>
<gene>
    <name evidence="1" type="ORF">BEMITA_LOCUS10649</name>
</gene>
<reference evidence="1" key="1">
    <citation type="submission" date="2021-12" db="EMBL/GenBank/DDBJ databases">
        <authorList>
            <person name="King R."/>
        </authorList>
    </citation>
    <scope>NUCLEOTIDE SEQUENCE</scope>
</reference>
<protein>
    <submittedName>
        <fullName evidence="1">Uncharacterized protein</fullName>
    </submittedName>
</protein>
<name>A0A9P0F8A3_BEMTA</name>
<keyword evidence="2" id="KW-1185">Reference proteome</keyword>
<organism evidence="1 2">
    <name type="scientific">Bemisia tabaci</name>
    <name type="common">Sweetpotato whitefly</name>
    <name type="synonym">Aleurodes tabaci</name>
    <dbReference type="NCBI Taxonomy" id="7038"/>
    <lineage>
        <taxon>Eukaryota</taxon>
        <taxon>Metazoa</taxon>
        <taxon>Ecdysozoa</taxon>
        <taxon>Arthropoda</taxon>
        <taxon>Hexapoda</taxon>
        <taxon>Insecta</taxon>
        <taxon>Pterygota</taxon>
        <taxon>Neoptera</taxon>
        <taxon>Paraneoptera</taxon>
        <taxon>Hemiptera</taxon>
        <taxon>Sternorrhyncha</taxon>
        <taxon>Aleyrodoidea</taxon>
        <taxon>Aleyrodidae</taxon>
        <taxon>Aleyrodinae</taxon>
        <taxon>Bemisia</taxon>
    </lineage>
</organism>
<evidence type="ECO:0000313" key="2">
    <source>
        <dbReference type="Proteomes" id="UP001152759"/>
    </source>
</evidence>